<dbReference type="Pfam" id="PF13403">
    <property type="entry name" value="Hint_2"/>
    <property type="match status" value="1"/>
</dbReference>
<sequence>MFGWKTKRPGESPAMVESIAALDGLLITGHSGLLAGTCIASTLGWKPVEMLRVGDKVLTFDNAMQPIADIQRESLVVPDTGLPPRYRPMRVPEGALYNRRDIWLMPDQGMLIECEAALDTCGDPYAVVPARCLRGFRGIAAGIPPGTFEVTTLAFRQDEVIYVEGGLLAYCPQPRQLLEDFGSGRGQVYDTLVGPAAQFLVNCLIDDDDGDALGGNPADVPGLPRGPIRPGRPMAPNPFG</sequence>
<name>A0A6B2NS42_9RHOB</name>
<evidence type="ECO:0000313" key="3">
    <source>
        <dbReference type="EMBL" id="NDW46976.1"/>
    </source>
</evidence>
<dbReference type="InterPro" id="IPR028992">
    <property type="entry name" value="Hedgehog/Intein_dom"/>
</dbReference>
<proteinExistence type="predicted"/>
<gene>
    <name evidence="3" type="ORF">G0P99_18670</name>
</gene>
<protein>
    <recommendedName>
        <fullName evidence="2">Hedgehog/Intein (Hint) domain-containing protein</fullName>
    </recommendedName>
</protein>
<dbReference type="RefSeq" id="WP_164131993.1">
    <property type="nucleotide sequence ID" value="NZ_JAAGOX010000043.1"/>
</dbReference>
<reference evidence="3" key="1">
    <citation type="submission" date="2020-02" db="EMBL/GenBank/DDBJ databases">
        <title>Delineation of the pyrene-degrading pathway in Roseobacter clade bacteria by genomic analysis.</title>
        <authorList>
            <person name="Zhou H."/>
            <person name="Wang H."/>
        </authorList>
    </citation>
    <scope>NUCLEOTIDE SEQUENCE</scope>
    <source>
        <strain evidence="3">PrR005</strain>
    </source>
</reference>
<dbReference type="AlphaFoldDB" id="A0A6B2NS42"/>
<dbReference type="EMBL" id="JAAGOX010000043">
    <property type="protein sequence ID" value="NDW46976.1"/>
    <property type="molecule type" value="Genomic_DNA"/>
</dbReference>
<feature type="domain" description="Hedgehog/Intein (Hint)" evidence="2">
    <location>
        <begin position="33"/>
        <end position="165"/>
    </location>
</feature>
<evidence type="ECO:0000259" key="2">
    <source>
        <dbReference type="Pfam" id="PF13403"/>
    </source>
</evidence>
<comment type="caution">
    <text evidence="3">The sequence shown here is derived from an EMBL/GenBank/DDBJ whole genome shotgun (WGS) entry which is preliminary data.</text>
</comment>
<evidence type="ECO:0000256" key="1">
    <source>
        <dbReference type="SAM" id="MobiDB-lite"/>
    </source>
</evidence>
<accession>A0A6B2NS42</accession>
<feature type="compositionally biased region" description="Low complexity" evidence="1">
    <location>
        <begin position="221"/>
        <end position="232"/>
    </location>
</feature>
<feature type="region of interest" description="Disordered" evidence="1">
    <location>
        <begin position="214"/>
        <end position="240"/>
    </location>
</feature>
<organism evidence="3">
    <name type="scientific">Ruegeria sp. PrR005</name>
    <dbReference type="NCBI Taxonomy" id="2706882"/>
    <lineage>
        <taxon>Bacteria</taxon>
        <taxon>Pseudomonadati</taxon>
        <taxon>Pseudomonadota</taxon>
        <taxon>Alphaproteobacteria</taxon>
        <taxon>Rhodobacterales</taxon>
        <taxon>Roseobacteraceae</taxon>
        <taxon>Ruegeria</taxon>
    </lineage>
</organism>